<feature type="compositionally biased region" description="Basic and acidic residues" evidence="13">
    <location>
        <begin position="122"/>
        <end position="134"/>
    </location>
</feature>
<evidence type="ECO:0000313" key="14">
    <source>
        <dbReference type="EMBL" id="KAK3872225.1"/>
    </source>
</evidence>
<keyword evidence="3 12" id="KW-0813">Transport</keyword>
<comment type="subcellular location">
    <subcellularLocation>
        <location evidence="1">Membrane</location>
        <topology evidence="1">Multi-pass membrane protein</topology>
    </subcellularLocation>
</comment>
<dbReference type="InterPro" id="IPR001873">
    <property type="entry name" value="ENaC"/>
</dbReference>
<dbReference type="PRINTS" id="PR01078">
    <property type="entry name" value="AMINACHANNEL"/>
</dbReference>
<gene>
    <name evidence="14" type="ORF">Pcinc_022692</name>
</gene>
<evidence type="ECO:0000256" key="12">
    <source>
        <dbReference type="RuleBase" id="RU000679"/>
    </source>
</evidence>
<feature type="region of interest" description="Disordered" evidence="13">
    <location>
        <begin position="1"/>
        <end position="21"/>
    </location>
</feature>
<keyword evidence="9" id="KW-0472">Membrane</keyword>
<feature type="region of interest" description="Disordered" evidence="13">
    <location>
        <begin position="116"/>
        <end position="154"/>
    </location>
</feature>
<dbReference type="EMBL" id="JAWQEG010002401">
    <property type="protein sequence ID" value="KAK3872225.1"/>
    <property type="molecule type" value="Genomic_DNA"/>
</dbReference>
<evidence type="ECO:0000256" key="4">
    <source>
        <dbReference type="ARBA" id="ARBA00022461"/>
    </source>
</evidence>
<evidence type="ECO:0000256" key="9">
    <source>
        <dbReference type="ARBA" id="ARBA00023136"/>
    </source>
</evidence>
<feature type="region of interest" description="Disordered" evidence="13">
    <location>
        <begin position="64"/>
        <end position="95"/>
    </location>
</feature>
<dbReference type="PANTHER" id="PTHR11690">
    <property type="entry name" value="AMILORIDE-SENSITIVE SODIUM CHANNEL-RELATED"/>
    <property type="match status" value="1"/>
</dbReference>
<dbReference type="GO" id="GO:0015280">
    <property type="term" value="F:ligand-gated sodium channel activity"/>
    <property type="evidence" value="ECO:0007669"/>
    <property type="project" value="TreeGrafter"/>
</dbReference>
<dbReference type="GO" id="GO:0005886">
    <property type="term" value="C:plasma membrane"/>
    <property type="evidence" value="ECO:0007669"/>
    <property type="project" value="TreeGrafter"/>
</dbReference>
<evidence type="ECO:0000256" key="6">
    <source>
        <dbReference type="ARBA" id="ARBA00022989"/>
    </source>
</evidence>
<feature type="compositionally biased region" description="Basic and acidic residues" evidence="13">
    <location>
        <begin position="64"/>
        <end position="82"/>
    </location>
</feature>
<keyword evidence="15" id="KW-1185">Reference proteome</keyword>
<evidence type="ECO:0000256" key="7">
    <source>
        <dbReference type="ARBA" id="ARBA00023053"/>
    </source>
</evidence>
<evidence type="ECO:0000256" key="8">
    <source>
        <dbReference type="ARBA" id="ARBA00023065"/>
    </source>
</evidence>
<keyword evidence="6" id="KW-1133">Transmembrane helix</keyword>
<keyword evidence="7" id="KW-0915">Sodium</keyword>
<evidence type="ECO:0000256" key="10">
    <source>
        <dbReference type="ARBA" id="ARBA00023201"/>
    </source>
</evidence>
<keyword evidence="5 12" id="KW-0812">Transmembrane</keyword>
<comment type="caution">
    <text evidence="14">The sequence shown here is derived from an EMBL/GenBank/DDBJ whole genome shotgun (WGS) entry which is preliminary data.</text>
</comment>
<feature type="compositionally biased region" description="Acidic residues" evidence="13">
    <location>
        <begin position="135"/>
        <end position="146"/>
    </location>
</feature>
<dbReference type="AlphaFoldDB" id="A0AAE1FF52"/>
<dbReference type="Proteomes" id="UP001286313">
    <property type="component" value="Unassembled WGS sequence"/>
</dbReference>
<accession>A0AAE1FF52</accession>
<evidence type="ECO:0000313" key="15">
    <source>
        <dbReference type="Proteomes" id="UP001286313"/>
    </source>
</evidence>
<evidence type="ECO:0000256" key="1">
    <source>
        <dbReference type="ARBA" id="ARBA00004141"/>
    </source>
</evidence>
<evidence type="ECO:0000256" key="5">
    <source>
        <dbReference type="ARBA" id="ARBA00022692"/>
    </source>
</evidence>
<sequence>MSHLGEDEADEQPPAYHTMYPNRCKPRNVAAGIDMTLGNVASFRGGSGKKMELTSDQRIKENPHFITSRDKLSSVKNTEKTSKTNPSKTIMSPDHYRTNIPRANILKHGAIFTTTNCSGTNKAERRESLGKNETEAGDGSEQEGQPDDTQGGNRRRNFLAHAATITHGTREVLVDFCNKTTAHGFSHIVKEGQSVLMKVFWLAVTLTGLVLLLSACYDVTMTALVSRATSTEVIYHDLHTSGLMVPYMTICSLAGFWKSKLAYHNVSTSLASYLLVAVRGKEVISPLLMSDSKREKVLQQLLRNFLTTRNLTLTQMVNMLSPEKQWWQGSNCCSETFQPTLTSLGRCYTTINTTNSYRQTISGLLGGHRIIFAVNSHEYIEYDHHVVSTISLAEAGIHVSLSNYDITPSVATGVQALRIAPNTAASIALTISTLDRSERFLGLWPWSQSSCVTYEQYQTMSEVERAKMEHNLYFHSYYRTCPLRHSNCTFLAFRFTNDTTRVCYPWDVYGQLDLQDEMAHCLQSHLNKHNPNKTLMCQNTMITQQQSHTTLLREVVKAQQGITIKPGVNVSMMNVYYPQLGYTEYRERVPTIFTWFSNLGGQMGLFLGASFITVVEVFFTSTRVLRDALTALCTHIKSCTHCPHPA</sequence>
<dbReference type="Gene3D" id="1.10.287.770">
    <property type="entry name" value="YojJ-like"/>
    <property type="match status" value="1"/>
</dbReference>
<keyword evidence="8 12" id="KW-0406">Ion transport</keyword>
<proteinExistence type="inferred from homology"/>
<dbReference type="Pfam" id="PF00858">
    <property type="entry name" value="ASC"/>
    <property type="match status" value="1"/>
</dbReference>
<evidence type="ECO:0000256" key="2">
    <source>
        <dbReference type="ARBA" id="ARBA00007193"/>
    </source>
</evidence>
<evidence type="ECO:0000256" key="13">
    <source>
        <dbReference type="SAM" id="MobiDB-lite"/>
    </source>
</evidence>
<dbReference type="Gene3D" id="2.60.470.10">
    <property type="entry name" value="Acid-sensing ion channels like domains"/>
    <property type="match status" value="1"/>
</dbReference>
<name>A0AAE1FF52_PETCI</name>
<organism evidence="14 15">
    <name type="scientific">Petrolisthes cinctipes</name>
    <name type="common">Flat porcelain crab</name>
    <dbReference type="NCBI Taxonomy" id="88211"/>
    <lineage>
        <taxon>Eukaryota</taxon>
        <taxon>Metazoa</taxon>
        <taxon>Ecdysozoa</taxon>
        <taxon>Arthropoda</taxon>
        <taxon>Crustacea</taxon>
        <taxon>Multicrustacea</taxon>
        <taxon>Malacostraca</taxon>
        <taxon>Eumalacostraca</taxon>
        <taxon>Eucarida</taxon>
        <taxon>Decapoda</taxon>
        <taxon>Pleocyemata</taxon>
        <taxon>Anomura</taxon>
        <taxon>Galatheoidea</taxon>
        <taxon>Porcellanidae</taxon>
        <taxon>Petrolisthes</taxon>
    </lineage>
</organism>
<keyword evidence="10 12" id="KW-0739">Sodium transport</keyword>
<evidence type="ECO:0000256" key="3">
    <source>
        <dbReference type="ARBA" id="ARBA00022448"/>
    </source>
</evidence>
<comment type="similarity">
    <text evidence="2 12">Belongs to the amiloride-sensitive sodium channel (TC 1.A.6) family.</text>
</comment>
<protein>
    <submittedName>
        <fullName evidence="14">Uncharacterized protein</fullName>
    </submittedName>
</protein>
<evidence type="ECO:0000256" key="11">
    <source>
        <dbReference type="ARBA" id="ARBA00023303"/>
    </source>
</evidence>
<keyword evidence="11 12" id="KW-0407">Ion channel</keyword>
<keyword evidence="4 12" id="KW-0894">Sodium channel</keyword>
<reference evidence="14" key="1">
    <citation type="submission" date="2023-10" db="EMBL/GenBank/DDBJ databases">
        <title>Genome assemblies of two species of porcelain crab, Petrolisthes cinctipes and Petrolisthes manimaculis (Anomura: Porcellanidae).</title>
        <authorList>
            <person name="Angst P."/>
        </authorList>
    </citation>
    <scope>NUCLEOTIDE SEQUENCE</scope>
    <source>
        <strain evidence="14">PB745_01</strain>
        <tissue evidence="14">Gill</tissue>
    </source>
</reference>